<dbReference type="PANTHER" id="PTHR42953">
    <property type="entry name" value="HIGH-AFFINITY ZINC UPTAKE SYSTEM PROTEIN ZNUA-RELATED"/>
    <property type="match status" value="1"/>
</dbReference>
<sequence length="290" mass="29892">MSRGGTLGVLSAVGCLVCGLAACGGSPAGADDGRIDVVATSYPLEFVAEAVGGDLVAVTNLTPAGGDSHGLEPAPRDVVTLAAADVVVHLSGGLQPAVDDVVAQEEPQHLVDAAPLADRAEDPHFWLDPLRVGDLGEEVAGELAAVDPDHAAEYTEGAQRLQASMRELDEQYAETLAPCRGATLLASHEAFGYLAERYGLHQVGVAGLDPHVEVSPARLRRVADQVRETGARTVFFEAAAGLGVAETLAAELDLDPAVLHPIERVGDGETYPGLMTANLEALRLGLTCAG</sequence>
<evidence type="ECO:0000313" key="6">
    <source>
        <dbReference type="Proteomes" id="UP000479241"/>
    </source>
</evidence>
<comment type="caution">
    <text evidence="5">The sequence shown here is derived from an EMBL/GenBank/DDBJ whole genome shotgun (WGS) entry which is preliminary data.</text>
</comment>
<dbReference type="InterPro" id="IPR050492">
    <property type="entry name" value="Bact_metal-bind_prot9"/>
</dbReference>
<dbReference type="SUPFAM" id="SSF53807">
    <property type="entry name" value="Helical backbone' metal receptor"/>
    <property type="match status" value="1"/>
</dbReference>
<dbReference type="EMBL" id="JAAGWG010000018">
    <property type="protein sequence ID" value="NEK86694.1"/>
    <property type="molecule type" value="Genomic_DNA"/>
</dbReference>
<dbReference type="Gene3D" id="3.40.50.1980">
    <property type="entry name" value="Nitrogenase molybdenum iron protein domain"/>
    <property type="match status" value="2"/>
</dbReference>
<evidence type="ECO:0000313" key="5">
    <source>
        <dbReference type="EMBL" id="NEK86694.1"/>
    </source>
</evidence>
<proteinExistence type="inferred from homology"/>
<organism evidence="5 6">
    <name type="scientific">Blastococcus saxobsidens</name>
    <dbReference type="NCBI Taxonomy" id="138336"/>
    <lineage>
        <taxon>Bacteria</taxon>
        <taxon>Bacillati</taxon>
        <taxon>Actinomycetota</taxon>
        <taxon>Actinomycetes</taxon>
        <taxon>Geodermatophilales</taxon>
        <taxon>Geodermatophilaceae</taxon>
        <taxon>Blastococcus</taxon>
    </lineage>
</organism>
<feature type="signal peptide" evidence="4">
    <location>
        <begin position="1"/>
        <end position="30"/>
    </location>
</feature>
<dbReference type="RefSeq" id="WP_163205915.1">
    <property type="nucleotide sequence ID" value="NZ_JAAGWG010000018.1"/>
</dbReference>
<dbReference type="PROSITE" id="PS51257">
    <property type="entry name" value="PROKAR_LIPOPROTEIN"/>
    <property type="match status" value="1"/>
</dbReference>
<gene>
    <name evidence="5" type="ORF">GCU60_13155</name>
</gene>
<dbReference type="PANTHER" id="PTHR42953:SF3">
    <property type="entry name" value="HIGH-AFFINITY ZINC UPTAKE SYSTEM PROTEIN ZNUA"/>
    <property type="match status" value="1"/>
</dbReference>
<name>A0A6L9W5N1_9ACTN</name>
<feature type="chain" id="PRO_5026876990" evidence="4">
    <location>
        <begin position="31"/>
        <end position="290"/>
    </location>
</feature>
<protein>
    <submittedName>
        <fullName evidence="5">Zinc ABC transporter substrate-binding protein</fullName>
    </submittedName>
</protein>
<dbReference type="Proteomes" id="UP000479241">
    <property type="component" value="Unassembled WGS sequence"/>
</dbReference>
<dbReference type="GO" id="GO:0046872">
    <property type="term" value="F:metal ion binding"/>
    <property type="evidence" value="ECO:0007669"/>
    <property type="project" value="InterPro"/>
</dbReference>
<evidence type="ECO:0000256" key="1">
    <source>
        <dbReference type="ARBA" id="ARBA00011028"/>
    </source>
</evidence>
<comment type="similarity">
    <text evidence="1">Belongs to the bacterial solute-binding protein 9 family.</text>
</comment>
<reference evidence="5 6" key="1">
    <citation type="submission" date="2019-12" db="EMBL/GenBank/DDBJ databases">
        <title>the WGS of Blastococcus saxobsidens 67B17.</title>
        <authorList>
            <person name="Jiang Z."/>
        </authorList>
    </citation>
    <scope>NUCLEOTIDE SEQUENCE [LARGE SCALE GENOMIC DNA]</scope>
    <source>
        <strain evidence="5 6">67B17</strain>
    </source>
</reference>
<evidence type="ECO:0000256" key="3">
    <source>
        <dbReference type="ARBA" id="ARBA00022729"/>
    </source>
</evidence>
<dbReference type="Pfam" id="PF01297">
    <property type="entry name" value="ZnuA"/>
    <property type="match status" value="1"/>
</dbReference>
<evidence type="ECO:0000256" key="4">
    <source>
        <dbReference type="SAM" id="SignalP"/>
    </source>
</evidence>
<dbReference type="GO" id="GO:0030001">
    <property type="term" value="P:metal ion transport"/>
    <property type="evidence" value="ECO:0007669"/>
    <property type="project" value="InterPro"/>
</dbReference>
<dbReference type="InterPro" id="IPR006127">
    <property type="entry name" value="ZnuA-like"/>
</dbReference>
<keyword evidence="2" id="KW-0813">Transport</keyword>
<keyword evidence="3 4" id="KW-0732">Signal</keyword>
<evidence type="ECO:0000256" key="2">
    <source>
        <dbReference type="ARBA" id="ARBA00022448"/>
    </source>
</evidence>
<dbReference type="AlphaFoldDB" id="A0A6L9W5N1"/>
<accession>A0A6L9W5N1</accession>